<evidence type="ECO:0000256" key="2">
    <source>
        <dbReference type="ARBA" id="ARBA00002704"/>
    </source>
</evidence>
<dbReference type="NCBIfam" id="TIGR02962">
    <property type="entry name" value="hdxy_isourate"/>
    <property type="match status" value="1"/>
</dbReference>
<dbReference type="PANTHER" id="PTHR10395:SF7">
    <property type="entry name" value="5-HYDROXYISOURATE HYDROLASE"/>
    <property type="match status" value="1"/>
</dbReference>
<feature type="domain" description="Transthyretin/hydroxyisourate hydrolase" evidence="9">
    <location>
        <begin position="5"/>
        <end position="112"/>
    </location>
</feature>
<evidence type="ECO:0000256" key="7">
    <source>
        <dbReference type="PIRSR" id="PIRSR600895-51"/>
    </source>
</evidence>
<comment type="subunit">
    <text evidence="4 8">Homotetramer.</text>
</comment>
<feature type="binding site" evidence="7">
    <location>
        <position position="110"/>
    </location>
    <ligand>
        <name>substrate</name>
    </ligand>
</feature>
<comment type="catalytic activity">
    <reaction evidence="1 8">
        <text>5-hydroxyisourate + H2O = 5-hydroxy-2-oxo-4-ureido-2,5-dihydro-1H-imidazole-5-carboxylate + H(+)</text>
        <dbReference type="Rhea" id="RHEA:23736"/>
        <dbReference type="ChEBI" id="CHEBI:15377"/>
        <dbReference type="ChEBI" id="CHEBI:15378"/>
        <dbReference type="ChEBI" id="CHEBI:18072"/>
        <dbReference type="ChEBI" id="CHEBI:58639"/>
        <dbReference type="EC" id="3.5.2.17"/>
    </reaction>
</comment>
<feature type="binding site" evidence="7">
    <location>
        <position position="8"/>
    </location>
    <ligand>
        <name>substrate</name>
    </ligand>
</feature>
<comment type="function">
    <text evidence="2">Catalyzes the hydrolysis of 5-hydroxyisourate (HIU) to 2-oxo-4-hydroxy-4-carboxy-5-ureidoimidazoline (OHCU).</text>
</comment>
<dbReference type="CDD" id="cd05822">
    <property type="entry name" value="TLP_HIUase"/>
    <property type="match status" value="1"/>
</dbReference>
<evidence type="ECO:0000256" key="3">
    <source>
        <dbReference type="ARBA" id="ARBA00009850"/>
    </source>
</evidence>
<dbReference type="EC" id="3.5.2.17" evidence="8"/>
<dbReference type="InterPro" id="IPR036817">
    <property type="entry name" value="Transthyretin/HIU_hydrolase_sf"/>
</dbReference>
<dbReference type="SUPFAM" id="SSF49472">
    <property type="entry name" value="Transthyretin (synonym: prealbumin)"/>
    <property type="match status" value="1"/>
</dbReference>
<dbReference type="InterPro" id="IPR023418">
    <property type="entry name" value="Thyroxine_BS"/>
</dbReference>
<dbReference type="PANTHER" id="PTHR10395">
    <property type="entry name" value="URICASE AND TRANSTHYRETIN-RELATED"/>
    <property type="match status" value="1"/>
</dbReference>
<keyword evidence="5 8" id="KW-0659">Purine metabolism</keyword>
<gene>
    <name evidence="10" type="primary">uraH</name>
    <name evidence="10" type="ORF">KD144_07455</name>
</gene>
<proteinExistence type="inferred from homology"/>
<dbReference type="Pfam" id="PF00576">
    <property type="entry name" value="Transthyretin"/>
    <property type="match status" value="1"/>
</dbReference>
<sequence>MKTGITTHVLDLSQGKPGAGIKVELWEITNSTRTFIANGLTNEDGRVETVLLEKVEDGEYELVFLVKEYFQRAEGKNNFLTSIPIRFYTDKTQVHYHIPLLLSGWGYQTYRGS</sequence>
<keyword evidence="6 8" id="KW-0378">Hydrolase</keyword>
<accession>A0A941JFL9</accession>
<comment type="caution">
    <text evidence="10">The sequence shown here is derived from an EMBL/GenBank/DDBJ whole genome shotgun (WGS) entry which is preliminary data.</text>
</comment>
<feature type="binding site" evidence="7">
    <location>
        <position position="46"/>
    </location>
    <ligand>
        <name>substrate</name>
    </ligand>
</feature>
<dbReference type="Gene3D" id="2.60.40.180">
    <property type="entry name" value="Transthyretin/hydroxyisourate hydrolase domain"/>
    <property type="match status" value="1"/>
</dbReference>
<dbReference type="InterPro" id="IPR023416">
    <property type="entry name" value="Transthyretin/HIU_hydrolase_d"/>
</dbReference>
<dbReference type="RefSeq" id="WP_212118214.1">
    <property type="nucleotide sequence ID" value="NZ_JAGTPX020000012.1"/>
</dbReference>
<dbReference type="AlphaFoldDB" id="A0A941JFL9"/>
<dbReference type="InterPro" id="IPR000895">
    <property type="entry name" value="Transthyretin/HIU_hydrolase"/>
</dbReference>
<dbReference type="EMBL" id="JAGTPX010000005">
    <property type="protein sequence ID" value="MBR8669376.1"/>
    <property type="molecule type" value="Genomic_DNA"/>
</dbReference>
<evidence type="ECO:0000256" key="8">
    <source>
        <dbReference type="RuleBase" id="RU361270"/>
    </source>
</evidence>
<organism evidence="10">
    <name type="scientific">Niallia circulans</name>
    <name type="common">Bacillus circulans</name>
    <dbReference type="NCBI Taxonomy" id="1397"/>
    <lineage>
        <taxon>Bacteria</taxon>
        <taxon>Bacillati</taxon>
        <taxon>Bacillota</taxon>
        <taxon>Bacilli</taxon>
        <taxon>Bacillales</taxon>
        <taxon>Bacillaceae</taxon>
        <taxon>Niallia</taxon>
    </lineage>
</organism>
<evidence type="ECO:0000256" key="6">
    <source>
        <dbReference type="ARBA" id="ARBA00022801"/>
    </source>
</evidence>
<dbReference type="GO" id="GO:0006144">
    <property type="term" value="P:purine nucleobase metabolic process"/>
    <property type="evidence" value="ECO:0007669"/>
    <property type="project" value="UniProtKB-KW"/>
</dbReference>
<evidence type="ECO:0000256" key="4">
    <source>
        <dbReference type="ARBA" id="ARBA00011881"/>
    </source>
</evidence>
<evidence type="ECO:0000259" key="9">
    <source>
        <dbReference type="Pfam" id="PF00576"/>
    </source>
</evidence>
<name>A0A941JFL9_NIACI</name>
<dbReference type="PROSITE" id="PS00768">
    <property type="entry name" value="TRANSTHYRETIN_1"/>
    <property type="match status" value="1"/>
</dbReference>
<reference evidence="10" key="1">
    <citation type="submission" date="2021-04" db="EMBL/GenBank/DDBJ databases">
        <title>Genomic analysis of electroactive and textile dye degrading Bacillus circulans strain: DC10 isolated from constructed wetland-microbial fuel cells treating textile dye wastewaters.</title>
        <authorList>
            <person name="Patel D.U."/>
            <person name="Desai C.R."/>
        </authorList>
    </citation>
    <scope>NUCLEOTIDE SEQUENCE</scope>
    <source>
        <strain evidence="10">DC10</strain>
    </source>
</reference>
<evidence type="ECO:0000256" key="1">
    <source>
        <dbReference type="ARBA" id="ARBA00001043"/>
    </source>
</evidence>
<evidence type="ECO:0000256" key="5">
    <source>
        <dbReference type="ARBA" id="ARBA00022631"/>
    </source>
</evidence>
<comment type="similarity">
    <text evidence="3 8">Belongs to the transthyretin family. 5-hydroxyisourate hydrolase subfamily.</text>
</comment>
<dbReference type="GO" id="GO:0033971">
    <property type="term" value="F:hydroxyisourate hydrolase activity"/>
    <property type="evidence" value="ECO:0007669"/>
    <property type="project" value="UniProtKB-EC"/>
</dbReference>
<protein>
    <recommendedName>
        <fullName evidence="8">5-hydroxyisourate hydrolase</fullName>
        <shortName evidence="8">HIU hydrolase</shortName>
        <shortName evidence="8">HIUHase</shortName>
        <ecNumber evidence="8">3.5.2.17</ecNumber>
    </recommendedName>
</protein>
<evidence type="ECO:0000313" key="10">
    <source>
        <dbReference type="EMBL" id="MBR8669376.1"/>
    </source>
</evidence>
<dbReference type="PRINTS" id="PR00189">
    <property type="entry name" value="TRNSTHYRETIN"/>
</dbReference>
<dbReference type="InterPro" id="IPR014306">
    <property type="entry name" value="Hydroxyisourate_hydrolase"/>
</dbReference>